<dbReference type="GO" id="GO:0003677">
    <property type="term" value="F:DNA binding"/>
    <property type="evidence" value="ECO:0007669"/>
    <property type="project" value="UniProtKB-KW"/>
</dbReference>
<feature type="domain" description="TACO1/YebC-like second and third" evidence="6">
    <location>
        <begin position="81"/>
        <end position="234"/>
    </location>
</feature>
<evidence type="ECO:0000313" key="8">
    <source>
        <dbReference type="EMBL" id="EFK95260.1"/>
    </source>
</evidence>
<protein>
    <submittedName>
        <fullName evidence="8">Uncharacterized protein yebC</fullName>
    </submittedName>
</protein>
<dbReference type="Gene3D" id="3.30.70.980">
    <property type="match status" value="2"/>
</dbReference>
<evidence type="ECO:0000256" key="5">
    <source>
        <dbReference type="SAM" id="MobiDB-lite"/>
    </source>
</evidence>
<dbReference type="InterPro" id="IPR048300">
    <property type="entry name" value="TACO1_YebC-like_2nd/3rd_dom"/>
</dbReference>
<dbReference type="InterPro" id="IPR029072">
    <property type="entry name" value="YebC-like"/>
</dbReference>
<proteinExistence type="inferred from homology"/>
<dbReference type="NCBIfam" id="TIGR01033">
    <property type="entry name" value="YebC/PmpR family DNA-binding transcriptional regulator"/>
    <property type="match status" value="1"/>
</dbReference>
<dbReference type="SUPFAM" id="SSF75625">
    <property type="entry name" value="YebC-like"/>
    <property type="match status" value="1"/>
</dbReference>
<evidence type="ECO:0000256" key="3">
    <source>
        <dbReference type="ARBA" id="ARBA00022490"/>
    </source>
</evidence>
<dbReference type="FunFam" id="1.10.10.200:FF:000002">
    <property type="entry name" value="Probable transcriptional regulatory protein CLM62_37755"/>
    <property type="match status" value="1"/>
</dbReference>
<dbReference type="Pfam" id="PF20772">
    <property type="entry name" value="TACO1_YebC_N"/>
    <property type="match status" value="1"/>
</dbReference>
<sequence>MSGHSKWSTIKRKKGAADSKRSKMFSRIAKEITIAVKEGGSEPDANPKLRVAIANAKGVNMPKDNIMRAISKGEKDEAGLQEAVFEGYLPNGIAVFVECLTDNHNRTVSNIRALFNKKGGSLGTKGSLGFLFERKGVIQVPKGDRDPDEFQLEIIDAGVEDFETEGDMFVITTALEDFGSVQKRLEELGIEPENSELQRIPKETKKLPLADSVKILKMIEDFEEDDDVQYVFTTLK</sequence>
<dbReference type="AlphaFoldDB" id="D9PMF3"/>
<dbReference type="NCBIfam" id="NF009044">
    <property type="entry name" value="PRK12378.1"/>
    <property type="match status" value="1"/>
</dbReference>
<reference evidence="8" key="1">
    <citation type="submission" date="2010-07" db="EMBL/GenBank/DDBJ databases">
        <authorList>
            <consortium name="CONSOLIDER consortium CSD2007-00005"/>
            <person name="Guazzaroni M.-E."/>
            <person name="Richter M."/>
            <person name="Garcia-Salamanca A."/>
            <person name="Yarza P."/>
            <person name="Ferrer M."/>
        </authorList>
    </citation>
    <scope>NUCLEOTIDE SEQUENCE</scope>
</reference>
<evidence type="ECO:0000256" key="2">
    <source>
        <dbReference type="ARBA" id="ARBA00008724"/>
    </source>
</evidence>
<dbReference type="HAMAP" id="MF_00693">
    <property type="entry name" value="Transcrip_reg_TACO1"/>
    <property type="match status" value="1"/>
</dbReference>
<dbReference type="EMBL" id="ADZX01000826">
    <property type="protein sequence ID" value="EFK95260.1"/>
    <property type="molecule type" value="Genomic_DNA"/>
</dbReference>
<feature type="domain" description="TACO1/YebC-like N-terminal" evidence="7">
    <location>
        <begin position="5"/>
        <end position="75"/>
    </location>
</feature>
<dbReference type="Pfam" id="PF01709">
    <property type="entry name" value="Transcrip_reg"/>
    <property type="match status" value="1"/>
</dbReference>
<name>D9PMF3_9ZZZZ</name>
<dbReference type="GO" id="GO:0005739">
    <property type="term" value="C:mitochondrion"/>
    <property type="evidence" value="ECO:0007669"/>
    <property type="project" value="UniProtKB-SubCell"/>
</dbReference>
<dbReference type="NCBIfam" id="NF001030">
    <property type="entry name" value="PRK00110.1"/>
    <property type="match status" value="1"/>
</dbReference>
<organism evidence="8">
    <name type="scientific">sediment metagenome</name>
    <dbReference type="NCBI Taxonomy" id="749907"/>
    <lineage>
        <taxon>unclassified sequences</taxon>
        <taxon>metagenomes</taxon>
        <taxon>ecological metagenomes</taxon>
    </lineage>
</organism>
<dbReference type="GO" id="GO:0005829">
    <property type="term" value="C:cytosol"/>
    <property type="evidence" value="ECO:0007669"/>
    <property type="project" value="TreeGrafter"/>
</dbReference>
<dbReference type="InterPro" id="IPR017856">
    <property type="entry name" value="Integrase-like_N"/>
</dbReference>
<gene>
    <name evidence="8" type="primary">yebC</name>
    <name evidence="8" type="ORF">LDC_2731</name>
</gene>
<dbReference type="InterPro" id="IPR026564">
    <property type="entry name" value="Transcrip_reg_TACO1-like_dom3"/>
</dbReference>
<dbReference type="PANTHER" id="PTHR12532:SF6">
    <property type="entry name" value="TRANSCRIPTIONAL REGULATORY PROTEIN YEBC-RELATED"/>
    <property type="match status" value="1"/>
</dbReference>
<keyword evidence="3" id="KW-0963">Cytoplasm</keyword>
<comment type="similarity">
    <text evidence="2">Belongs to the TACO1 family.</text>
</comment>
<comment type="caution">
    <text evidence="8">The sequence shown here is derived from an EMBL/GenBank/DDBJ whole genome shotgun (WGS) entry which is preliminary data.</text>
</comment>
<evidence type="ECO:0000256" key="4">
    <source>
        <dbReference type="ARBA" id="ARBA00023125"/>
    </source>
</evidence>
<evidence type="ECO:0000259" key="7">
    <source>
        <dbReference type="Pfam" id="PF20772"/>
    </source>
</evidence>
<dbReference type="InterPro" id="IPR049083">
    <property type="entry name" value="TACO1_YebC_N"/>
</dbReference>
<feature type="region of interest" description="Disordered" evidence="5">
    <location>
        <begin position="1"/>
        <end position="22"/>
    </location>
</feature>
<dbReference type="PANTHER" id="PTHR12532">
    <property type="entry name" value="TRANSLATIONAL ACTIVATOR OF CYTOCHROME C OXIDASE 1"/>
    <property type="match status" value="1"/>
</dbReference>
<comment type="subcellular location">
    <subcellularLocation>
        <location evidence="1">Mitochondrion</location>
    </subcellularLocation>
</comment>
<keyword evidence="4" id="KW-0238">DNA-binding</keyword>
<reference evidence="8" key="2">
    <citation type="journal article" date="2011" name="Microb. Ecol.">
        <title>Taxonomic and Functional Metagenomic Profiling of the Microbial Community in the Anoxic Sediment of a Sub-saline Shallow Lake (Laguna de Carrizo, Central Spain).</title>
        <authorList>
            <person name="Ferrer M."/>
            <person name="Guazzaroni M.E."/>
            <person name="Richter M."/>
            <person name="Garcia-Salamanca A."/>
            <person name="Yarza P."/>
            <person name="Suarez-Suarez A."/>
            <person name="Solano J."/>
            <person name="Alcaide M."/>
            <person name="van Dillewijn P."/>
            <person name="Molina-Henares M.A."/>
            <person name="Lopez-Cortes N."/>
            <person name="Al-Ramahi Y."/>
            <person name="Guerrero C."/>
            <person name="Acosta A."/>
            <person name="de Eugenio L.I."/>
            <person name="Martinez V."/>
            <person name="Marques S."/>
            <person name="Rojo F."/>
            <person name="Santero E."/>
            <person name="Genilloud O."/>
            <person name="Perez-Perez J."/>
            <person name="Rossello-Mora R."/>
            <person name="Ramos J.L."/>
        </authorList>
    </citation>
    <scope>NUCLEOTIDE SEQUENCE</scope>
</reference>
<evidence type="ECO:0000256" key="1">
    <source>
        <dbReference type="ARBA" id="ARBA00004173"/>
    </source>
</evidence>
<dbReference type="InterPro" id="IPR002876">
    <property type="entry name" value="Transcrip_reg_TACO1-like"/>
</dbReference>
<dbReference type="Gene3D" id="1.10.10.200">
    <property type="match status" value="1"/>
</dbReference>
<evidence type="ECO:0000259" key="6">
    <source>
        <dbReference type="Pfam" id="PF01709"/>
    </source>
</evidence>
<accession>D9PMF3</accession>